<organism evidence="2 3">
    <name type="scientific">Mesobaculum littorinae</name>
    <dbReference type="NCBI Taxonomy" id="2486419"/>
    <lineage>
        <taxon>Bacteria</taxon>
        <taxon>Pseudomonadati</taxon>
        <taxon>Pseudomonadota</taxon>
        <taxon>Alphaproteobacteria</taxon>
        <taxon>Rhodobacterales</taxon>
        <taxon>Roseobacteraceae</taxon>
        <taxon>Mesobaculum</taxon>
    </lineage>
</organism>
<sequence>MLRCAATAIALMLASPAFAASVNGDLQPDPAGDYTYDPPDTRTDGAYVIEVHDAQGRLYARLRNTAPRLGDGHPVGMIERFHPDGSLSARTPLNATGTPDGTLTRFWPSGDKRAERHVADGQPVGLSRRWSRDGALIRETEFTEDGSFVRERRWTDGTLTYLREPVAIEGHGTGEKITEYVGNFTETDTRADGYRLTTRHLHDKLLDRSEVIDGQLQGDYVHTEPIDRITSRVGYVDNEEHGLYTRVWKGEVLDRGRYDHGKRVGDWQRVESYGTTILETYDQQGRLNGARRRIGMNGERQSLETFVDGTLDGPFETRASDGSLMEKGRYDAGRKAGPWHEREPYGREVWRGSYEDGARTGRWDRLDGDGYLLEVVHYRDGDRHGLRYLLRPDGALREVQDWSGDMRDGYTTFYSEGRPVLRELWRDDVMEMADVPLSSE</sequence>
<dbReference type="EMBL" id="RQXX01000005">
    <property type="protein sequence ID" value="RVV97309.1"/>
    <property type="molecule type" value="Genomic_DNA"/>
</dbReference>
<evidence type="ECO:0000256" key="1">
    <source>
        <dbReference type="SAM" id="SignalP"/>
    </source>
</evidence>
<evidence type="ECO:0000313" key="2">
    <source>
        <dbReference type="EMBL" id="RVV97309.1"/>
    </source>
</evidence>
<keyword evidence="3" id="KW-1185">Reference proteome</keyword>
<name>A0A438AF43_9RHOB</name>
<keyword evidence="1" id="KW-0732">Signal</keyword>
<dbReference type="Gene3D" id="2.20.110.10">
    <property type="entry name" value="Histone H3 K4-specific methyltransferase SET7/9 N-terminal domain"/>
    <property type="match status" value="2"/>
</dbReference>
<dbReference type="AlphaFoldDB" id="A0A438AF43"/>
<feature type="chain" id="PRO_5019496947" description="Toxin-antitoxin system YwqK family antitoxin" evidence="1">
    <location>
        <begin position="20"/>
        <end position="440"/>
    </location>
</feature>
<evidence type="ECO:0008006" key="4">
    <source>
        <dbReference type="Google" id="ProtNLM"/>
    </source>
</evidence>
<accession>A0A438AF43</accession>
<dbReference type="Gene3D" id="3.90.930.1">
    <property type="match status" value="1"/>
</dbReference>
<dbReference type="OrthoDB" id="7592649at2"/>
<dbReference type="Proteomes" id="UP000285908">
    <property type="component" value="Unassembled WGS sequence"/>
</dbReference>
<gene>
    <name evidence="2" type="ORF">EKE94_14960</name>
</gene>
<dbReference type="SUPFAM" id="SSF82185">
    <property type="entry name" value="Histone H3 K4-specific methyltransferase SET7/9 N-terminal domain"/>
    <property type="match status" value="3"/>
</dbReference>
<evidence type="ECO:0000313" key="3">
    <source>
        <dbReference type="Proteomes" id="UP000285908"/>
    </source>
</evidence>
<feature type="signal peptide" evidence="1">
    <location>
        <begin position="1"/>
        <end position="19"/>
    </location>
</feature>
<reference evidence="2 3" key="1">
    <citation type="submission" date="2018-11" db="EMBL/GenBank/DDBJ databases">
        <title>Mesobaculum littorinae gen. nov., sp. nov., isolated from Littorina scabra that represents a novel genus of the order Rhodobacteraceae.</title>
        <authorList>
            <person name="Li F."/>
        </authorList>
    </citation>
    <scope>NUCLEOTIDE SEQUENCE [LARGE SCALE GENOMIC DNA]</scope>
    <source>
        <strain evidence="2 3">M0103</strain>
    </source>
</reference>
<protein>
    <recommendedName>
        <fullName evidence="4">Toxin-antitoxin system YwqK family antitoxin</fullName>
    </recommendedName>
</protein>
<dbReference type="RefSeq" id="WP_127907434.1">
    <property type="nucleotide sequence ID" value="NZ_RQXX01000005.1"/>
</dbReference>
<proteinExistence type="predicted"/>
<comment type="caution">
    <text evidence="2">The sequence shown here is derived from an EMBL/GenBank/DDBJ whole genome shotgun (WGS) entry which is preliminary data.</text>
</comment>